<dbReference type="PANTHER" id="PTHR32089:SF112">
    <property type="entry name" value="LYSOZYME-LIKE PROTEIN-RELATED"/>
    <property type="match status" value="1"/>
</dbReference>
<dbReference type="CDD" id="cd11386">
    <property type="entry name" value="MCP_signal"/>
    <property type="match status" value="1"/>
</dbReference>
<feature type="coiled-coil region" evidence="4">
    <location>
        <begin position="279"/>
        <end position="313"/>
    </location>
</feature>
<dbReference type="AlphaFoldDB" id="A0AAP2ZD02"/>
<evidence type="ECO:0000256" key="2">
    <source>
        <dbReference type="ARBA" id="ARBA00029447"/>
    </source>
</evidence>
<feature type="region of interest" description="Disordered" evidence="5">
    <location>
        <begin position="529"/>
        <end position="552"/>
    </location>
</feature>
<dbReference type="GO" id="GO:0007165">
    <property type="term" value="P:signal transduction"/>
    <property type="evidence" value="ECO:0007669"/>
    <property type="project" value="UniProtKB-KW"/>
</dbReference>
<keyword evidence="6" id="KW-1133">Transmembrane helix</keyword>
<dbReference type="RefSeq" id="WP_342809916.1">
    <property type="nucleotide sequence ID" value="NZ_JAOPJZ010000019.1"/>
</dbReference>
<dbReference type="InterPro" id="IPR003660">
    <property type="entry name" value="HAMP_dom"/>
</dbReference>
<dbReference type="EMBL" id="JAOPJZ010000019">
    <property type="protein sequence ID" value="MCU4753604.1"/>
    <property type="molecule type" value="Genomic_DNA"/>
</dbReference>
<dbReference type="PROSITE" id="PS50111">
    <property type="entry name" value="CHEMOTAXIS_TRANSDUC_2"/>
    <property type="match status" value="1"/>
</dbReference>
<keyword evidence="10" id="KW-1185">Reference proteome</keyword>
<feature type="transmembrane region" description="Helical" evidence="6">
    <location>
        <begin position="39"/>
        <end position="59"/>
    </location>
</feature>
<evidence type="ECO:0000313" key="10">
    <source>
        <dbReference type="Proteomes" id="UP001321047"/>
    </source>
</evidence>
<dbReference type="Gene3D" id="1.10.287.950">
    <property type="entry name" value="Methyl-accepting chemotaxis protein"/>
    <property type="match status" value="1"/>
</dbReference>
<organism evidence="9 10">
    <name type="scientific">Natronosalvus hydrolyticus</name>
    <dbReference type="NCBI Taxonomy" id="2979988"/>
    <lineage>
        <taxon>Archaea</taxon>
        <taxon>Methanobacteriati</taxon>
        <taxon>Methanobacteriota</taxon>
        <taxon>Stenosarchaea group</taxon>
        <taxon>Halobacteria</taxon>
        <taxon>Halobacteriales</taxon>
        <taxon>Natrialbaceae</taxon>
        <taxon>Natronosalvus</taxon>
    </lineage>
</organism>
<feature type="domain" description="Methyl-accepting transducer" evidence="7">
    <location>
        <begin position="201"/>
        <end position="440"/>
    </location>
</feature>
<name>A0AAP2ZD02_9EURY</name>
<dbReference type="PANTHER" id="PTHR32089">
    <property type="entry name" value="METHYL-ACCEPTING CHEMOTAXIS PROTEIN MCPB"/>
    <property type="match status" value="1"/>
</dbReference>
<evidence type="ECO:0000256" key="6">
    <source>
        <dbReference type="SAM" id="Phobius"/>
    </source>
</evidence>
<dbReference type="SUPFAM" id="SSF58104">
    <property type="entry name" value="Methyl-accepting chemotaxis protein (MCP) signaling domain"/>
    <property type="match status" value="1"/>
</dbReference>
<protein>
    <submittedName>
        <fullName evidence="9">Methyl-accepting chemotaxis protein</fullName>
    </submittedName>
</protein>
<keyword evidence="4" id="KW-0175">Coiled coil</keyword>
<feature type="compositionally biased region" description="Basic and acidic residues" evidence="5">
    <location>
        <begin position="541"/>
        <end position="550"/>
    </location>
</feature>
<feature type="coiled-coil region" evidence="4">
    <location>
        <begin position="93"/>
        <end position="120"/>
    </location>
</feature>
<feature type="domain" description="HAMP" evidence="8">
    <location>
        <begin position="129"/>
        <end position="182"/>
    </location>
</feature>
<dbReference type="PROSITE" id="PS50885">
    <property type="entry name" value="HAMP"/>
    <property type="match status" value="1"/>
</dbReference>
<proteinExistence type="inferred from homology"/>
<comment type="similarity">
    <text evidence="2">Belongs to the methyl-accepting chemotaxis (MCP) protein family.</text>
</comment>
<accession>A0AAP2ZD02</accession>
<keyword evidence="1 3" id="KW-0807">Transducer</keyword>
<keyword evidence="6" id="KW-0472">Membrane</keyword>
<comment type="caution">
    <text evidence="9">The sequence shown here is derived from an EMBL/GenBank/DDBJ whole genome shotgun (WGS) entry which is preliminary data.</text>
</comment>
<dbReference type="GO" id="GO:0016020">
    <property type="term" value="C:membrane"/>
    <property type="evidence" value="ECO:0007669"/>
    <property type="project" value="InterPro"/>
</dbReference>
<feature type="coiled-coil region" evidence="4">
    <location>
        <begin position="345"/>
        <end position="372"/>
    </location>
</feature>
<evidence type="ECO:0000256" key="3">
    <source>
        <dbReference type="PROSITE-ProRule" id="PRU00284"/>
    </source>
</evidence>
<reference evidence="9 10" key="1">
    <citation type="submission" date="2022-09" db="EMBL/GenBank/DDBJ databases">
        <title>Enrichment on poylsaccharides allowed isolation of novel metabolic and taxonomic groups of Haloarchaea.</title>
        <authorList>
            <person name="Sorokin D.Y."/>
            <person name="Elcheninov A.G."/>
            <person name="Khizhniak T.V."/>
            <person name="Kolganova T.V."/>
            <person name="Kublanov I.V."/>
        </authorList>
    </citation>
    <scope>NUCLEOTIDE SEQUENCE [LARGE SCALE GENOMIC DNA]</scope>
    <source>
        <strain evidence="9 10">AArc-curdl1</strain>
    </source>
</reference>
<feature type="transmembrane region" description="Helical" evidence="6">
    <location>
        <begin position="12"/>
        <end position="32"/>
    </location>
</feature>
<dbReference type="Proteomes" id="UP001321047">
    <property type="component" value="Unassembled WGS sequence"/>
</dbReference>
<evidence type="ECO:0000256" key="1">
    <source>
        <dbReference type="ARBA" id="ARBA00023224"/>
    </source>
</evidence>
<dbReference type="Pfam" id="PF00015">
    <property type="entry name" value="MCPsignal"/>
    <property type="match status" value="1"/>
</dbReference>
<evidence type="ECO:0000259" key="8">
    <source>
        <dbReference type="PROSITE" id="PS50885"/>
    </source>
</evidence>
<sequence>MNGPGVSRGTAILTVVGGLVMVLSAGLIAQLASGLSGDALFALVLVIASIAVVGTGAILTTQTVRPIEQLQADVEQFTTGQNASLPTDREDAIGELAQTIETLERKRVEAEAKAAQSASDQQSATARLETIEATLSEYTAILEATNTGDLTRRMDTDVESEPLATLGAEFNETMADLERTIEELQTVAGGVATSAETVTEETHAIESASTQVSRSIETISHGANRQHENLATVGTRMDELSTTIEEIAASSNQVADLAGKTAESGRRGRAAAKNAIEGIEQIESVSETAVGEIEQLADEIAEIDELIEFITEVADQTNLLALNANIEASRSGSTTDDSEGFSVVADEVKELAVDTKDAAEAIEQRLERIQRMTDTTVAVVRDTGEQVAENADTVDNVVEALDEITVYSEKTNEGIQEITTATEAQAANTQEVVAVVDEVTTIAERTSDEAANVATAAQDQNAAISRVAKSASDLTHQSEQLSASLEAFNTDVEVDVDPFPGDWIASTENVPAEPDAAPNDTVEDRLESAVRAAQTTGHTSKPADRERDTGDTETPAIAATRLRQAVIDAYPGDEPPWHALARIQLKTGYDLEDAGPDEQLRGDRYREVVAAAREVTDGELDLESTSSRGQ</sequence>
<evidence type="ECO:0000259" key="7">
    <source>
        <dbReference type="PROSITE" id="PS50111"/>
    </source>
</evidence>
<keyword evidence="6" id="KW-0812">Transmembrane</keyword>
<evidence type="ECO:0000256" key="4">
    <source>
        <dbReference type="SAM" id="Coils"/>
    </source>
</evidence>
<dbReference type="SMART" id="SM00283">
    <property type="entry name" value="MA"/>
    <property type="match status" value="1"/>
</dbReference>
<dbReference type="InterPro" id="IPR004089">
    <property type="entry name" value="MCPsignal_dom"/>
</dbReference>
<evidence type="ECO:0000256" key="5">
    <source>
        <dbReference type="SAM" id="MobiDB-lite"/>
    </source>
</evidence>
<gene>
    <name evidence="9" type="ORF">OB919_16695</name>
</gene>
<evidence type="ECO:0000313" key="9">
    <source>
        <dbReference type="EMBL" id="MCU4753604.1"/>
    </source>
</evidence>
<dbReference type="Gene3D" id="6.10.340.10">
    <property type="match status" value="1"/>
</dbReference>